<gene>
    <name evidence="8" type="ORF">HNR50_003554</name>
</gene>
<accession>A0A841RD36</accession>
<dbReference type="PROSITE" id="PS00917">
    <property type="entry name" value="ASN_GLN_ASE_2"/>
    <property type="match status" value="1"/>
</dbReference>
<keyword evidence="9" id="KW-1185">Reference proteome</keyword>
<dbReference type="InterPro" id="IPR037152">
    <property type="entry name" value="L-asparaginase_N_sf"/>
</dbReference>
<feature type="binding site" evidence="3">
    <location>
        <begin position="85"/>
        <end position="86"/>
    </location>
    <ligand>
        <name>substrate</name>
    </ligand>
</feature>
<organism evidence="8 9">
    <name type="scientific">Spirochaeta isovalerica</name>
    <dbReference type="NCBI Taxonomy" id="150"/>
    <lineage>
        <taxon>Bacteria</taxon>
        <taxon>Pseudomonadati</taxon>
        <taxon>Spirochaetota</taxon>
        <taxon>Spirochaetia</taxon>
        <taxon>Spirochaetales</taxon>
        <taxon>Spirochaetaceae</taxon>
        <taxon>Spirochaeta</taxon>
    </lineage>
</organism>
<sequence length="339" mass="37168">MKKKVLIIDTGGTISQKPDNTGVLKPAVNEYIDMVPNLENLADLSFTRMDRIDSTDMTTEYRASIATEIYRHHHEYDGFVVLHGTDTMADTACALTYMIQNLGKPIVITGAQLPIFSPGPDGINNLYYSVEAATRDIGETVICFGDRILRGSRAVKENTHGFNAFSSPRLAPVGELGVTLSLLDHRIRRFKGNPVLFTDFDSGIVYMRQTSGSSIDVLDHLLDADLSGIVIGGFGTGNIQSRLIDTMKKFSDRGIPMVVATVCHKGSTMIDQYAVGKAAHEAGAIEAKDLSHQAAVQKLMYACGKVKKDFSLLNPRDKKELIYSIFTTPVARDMAEIDE</sequence>
<dbReference type="InterPro" id="IPR027475">
    <property type="entry name" value="Asparaginase/glutaminase_AS2"/>
</dbReference>
<evidence type="ECO:0000259" key="7">
    <source>
        <dbReference type="Pfam" id="PF17763"/>
    </source>
</evidence>
<dbReference type="InterPro" id="IPR020827">
    <property type="entry name" value="Asparaginase/glutaminase_AS1"/>
</dbReference>
<dbReference type="PROSITE" id="PS51732">
    <property type="entry name" value="ASN_GLN_ASE_3"/>
    <property type="match status" value="1"/>
</dbReference>
<dbReference type="EC" id="3.5.1.1" evidence="8"/>
<dbReference type="Proteomes" id="UP000587760">
    <property type="component" value="Unassembled WGS sequence"/>
</dbReference>
<evidence type="ECO:0000256" key="5">
    <source>
        <dbReference type="PROSITE-ProRule" id="PRU10100"/>
    </source>
</evidence>
<dbReference type="InterPro" id="IPR006034">
    <property type="entry name" value="Asparaginase/glutaminase-like"/>
</dbReference>
<dbReference type="SMART" id="SM00870">
    <property type="entry name" value="Asparaginase"/>
    <property type="match status" value="1"/>
</dbReference>
<dbReference type="InterPro" id="IPR027473">
    <property type="entry name" value="L-asparaginase_C"/>
</dbReference>
<dbReference type="PRINTS" id="PR00139">
    <property type="entry name" value="ASNGLNASE"/>
</dbReference>
<dbReference type="EMBL" id="JACHGJ010000008">
    <property type="protein sequence ID" value="MBB6481873.1"/>
    <property type="molecule type" value="Genomic_DNA"/>
</dbReference>
<dbReference type="Gene3D" id="3.40.50.1170">
    <property type="entry name" value="L-asparaginase, N-terminal domain"/>
    <property type="match status" value="1"/>
</dbReference>
<protein>
    <submittedName>
        <fullName evidence="8">L-asparaginase</fullName>
        <ecNumber evidence="8">3.5.1.1</ecNumber>
    </submittedName>
</protein>
<proteinExistence type="inferred from homology"/>
<dbReference type="PANTHER" id="PTHR11707:SF28">
    <property type="entry name" value="60 KDA LYSOPHOSPHOLIPASE"/>
    <property type="match status" value="1"/>
</dbReference>
<dbReference type="Pfam" id="PF17763">
    <property type="entry name" value="Asparaginase_C"/>
    <property type="match status" value="1"/>
</dbReference>
<dbReference type="PIRSF" id="PIRSF001220">
    <property type="entry name" value="L-ASNase_gatD"/>
    <property type="match status" value="1"/>
</dbReference>
<feature type="active site" evidence="5">
    <location>
        <position position="85"/>
    </location>
</feature>
<dbReference type="GO" id="GO:0006520">
    <property type="term" value="P:amino acid metabolic process"/>
    <property type="evidence" value="ECO:0007669"/>
    <property type="project" value="InterPro"/>
</dbReference>
<evidence type="ECO:0000313" key="9">
    <source>
        <dbReference type="Proteomes" id="UP000587760"/>
    </source>
</evidence>
<dbReference type="InterPro" id="IPR041725">
    <property type="entry name" value="L-asparaginase_I"/>
</dbReference>
<evidence type="ECO:0000313" key="8">
    <source>
        <dbReference type="EMBL" id="MBB6481873.1"/>
    </source>
</evidence>
<dbReference type="SFLD" id="SFLDS00057">
    <property type="entry name" value="Glutaminase/Asparaginase"/>
    <property type="match status" value="1"/>
</dbReference>
<comment type="caution">
    <text evidence="8">The sequence shown here is derived from an EMBL/GenBank/DDBJ whole genome shotgun (WGS) entry which is preliminary data.</text>
</comment>
<evidence type="ECO:0000256" key="4">
    <source>
        <dbReference type="PROSITE-ProRule" id="PRU10099"/>
    </source>
</evidence>
<evidence type="ECO:0000259" key="6">
    <source>
        <dbReference type="Pfam" id="PF00710"/>
    </source>
</evidence>
<feature type="active site" evidence="4">
    <location>
        <position position="13"/>
    </location>
</feature>
<evidence type="ECO:0000256" key="1">
    <source>
        <dbReference type="ARBA" id="ARBA00010518"/>
    </source>
</evidence>
<evidence type="ECO:0000256" key="2">
    <source>
        <dbReference type="PIRSR" id="PIRSR001220-1"/>
    </source>
</evidence>
<dbReference type="AlphaFoldDB" id="A0A841RD36"/>
<dbReference type="CDD" id="cd08963">
    <property type="entry name" value="L-asparaginase_I"/>
    <property type="match status" value="1"/>
</dbReference>
<dbReference type="SUPFAM" id="SSF53774">
    <property type="entry name" value="Glutaminase/Asparaginase"/>
    <property type="match status" value="1"/>
</dbReference>
<dbReference type="PIRSF" id="PIRSF500176">
    <property type="entry name" value="L_ASNase"/>
    <property type="match status" value="1"/>
</dbReference>
<dbReference type="InterPro" id="IPR027474">
    <property type="entry name" value="L-asparaginase_N"/>
</dbReference>
<dbReference type="Gene3D" id="3.40.50.40">
    <property type="match status" value="1"/>
</dbReference>
<dbReference type="GO" id="GO:0004067">
    <property type="term" value="F:asparaginase activity"/>
    <property type="evidence" value="ECO:0007669"/>
    <property type="project" value="UniProtKB-UniRule"/>
</dbReference>
<dbReference type="PROSITE" id="PS00144">
    <property type="entry name" value="ASN_GLN_ASE_1"/>
    <property type="match status" value="1"/>
</dbReference>
<evidence type="ECO:0000256" key="3">
    <source>
        <dbReference type="PIRSR" id="PIRSR001220-2"/>
    </source>
</evidence>
<feature type="binding site" evidence="3">
    <location>
        <position position="54"/>
    </location>
    <ligand>
        <name>substrate</name>
    </ligand>
</feature>
<dbReference type="InterPro" id="IPR036152">
    <property type="entry name" value="Asp/glu_Ase-like_sf"/>
</dbReference>
<feature type="active site" description="O-isoaspartyl threonine intermediate" evidence="2">
    <location>
        <position position="13"/>
    </location>
</feature>
<dbReference type="Pfam" id="PF00710">
    <property type="entry name" value="Asparaginase"/>
    <property type="match status" value="1"/>
</dbReference>
<dbReference type="PANTHER" id="PTHR11707">
    <property type="entry name" value="L-ASPARAGINASE"/>
    <property type="match status" value="1"/>
</dbReference>
<keyword evidence="8" id="KW-0378">Hydrolase</keyword>
<dbReference type="RefSeq" id="WP_184748109.1">
    <property type="nucleotide sequence ID" value="NZ_JACHGJ010000008.1"/>
</dbReference>
<dbReference type="InterPro" id="IPR040919">
    <property type="entry name" value="Asparaginase_C"/>
</dbReference>
<name>A0A841RD36_9SPIO</name>
<comment type="similarity">
    <text evidence="1">Belongs to the asparaginase 1 family.</text>
</comment>
<feature type="domain" description="Asparaginase/glutaminase C-terminal" evidence="7">
    <location>
        <begin position="210"/>
        <end position="307"/>
    </location>
</feature>
<feature type="domain" description="L-asparaginase N-terminal" evidence="6">
    <location>
        <begin position="4"/>
        <end position="182"/>
    </location>
</feature>
<reference evidence="8 9" key="1">
    <citation type="submission" date="2020-08" db="EMBL/GenBank/DDBJ databases">
        <title>Genomic Encyclopedia of Type Strains, Phase IV (KMG-IV): sequencing the most valuable type-strain genomes for metagenomic binning, comparative biology and taxonomic classification.</title>
        <authorList>
            <person name="Goeker M."/>
        </authorList>
    </citation>
    <scope>NUCLEOTIDE SEQUENCE [LARGE SCALE GENOMIC DNA]</scope>
    <source>
        <strain evidence="8 9">DSM 2461</strain>
    </source>
</reference>